<dbReference type="GO" id="GO:0003756">
    <property type="term" value="F:protein disulfide isomerase activity"/>
    <property type="evidence" value="ECO:0007669"/>
    <property type="project" value="UniProtKB-EC"/>
</dbReference>
<dbReference type="SUPFAM" id="SSF52833">
    <property type="entry name" value="Thioredoxin-like"/>
    <property type="match status" value="4"/>
</dbReference>
<dbReference type="CDD" id="cd02981">
    <property type="entry name" value="PDI_b_family"/>
    <property type="match status" value="1"/>
</dbReference>
<sequence>MRWIHLLLLGLLSFCHVRAEDPQNTTSAESSSEEKSDDILEEDNVLVLTSKNFNNALQTYKYLLVEFYAPWCGHCQELAPKYSKAAEALKDQTPEARLAKVDATVESALGEEFGVKGYPTLKFFRDGNRTGHIDFGGRRDSDGIVKWILRRMEPSATVIETVAEAEELIKSHEFSVIAFFQNPEDADVKIFNEVADNSEDFTFAFTHKEELFQKYGVTADTVLLFKSGEKYEYKLDEDLGLDKDELYRFLSANSMDLVTEYSEQTSERIFAAKIQNHLLLFINKTEESQLQLLENFRGAAAEFKGKVLFVSIDSAGPHAGVLEYFGLTQSDIPTIRFINIDLVKKYAFKAEKITTEAVREFCQGVLDGKIKQNLLSEELPEDWDKKPVKVLVGTNFEEVAYDETKNVFVEFYAPWCSHCKELEPIWEELGEKYKDNPDVIIAKIDGTANEIDGMRVRGFPNLRFFPAGPERKMIEYTKNRTIELFSKFIDSGGVLPKDEEEQIVEKLNNDQRGDIKVEDVVPEKSKDEL</sequence>
<feature type="domain" description="Thioredoxin" evidence="14">
    <location>
        <begin position="368"/>
        <end position="529"/>
    </location>
</feature>
<keyword evidence="16" id="KW-1185">Reference proteome</keyword>
<evidence type="ECO:0000256" key="11">
    <source>
        <dbReference type="PIRSR" id="PIRSR605792-51"/>
    </source>
</evidence>
<dbReference type="NCBIfam" id="TIGR01130">
    <property type="entry name" value="ER_PDI_fam"/>
    <property type="match status" value="1"/>
</dbReference>
<dbReference type="InterPro" id="IPR017937">
    <property type="entry name" value="Thioredoxin_CS"/>
</dbReference>
<feature type="disulfide bond" description="Redox-active" evidence="11">
    <location>
        <begin position="72"/>
        <end position="75"/>
    </location>
</feature>
<keyword evidence="9 13" id="KW-0413">Isomerase</keyword>
<evidence type="ECO:0000313" key="16">
    <source>
        <dbReference type="Proteomes" id="UP001181693"/>
    </source>
</evidence>
<dbReference type="PRINTS" id="PR00421">
    <property type="entry name" value="THIOREDOXIN"/>
</dbReference>
<evidence type="ECO:0000256" key="3">
    <source>
        <dbReference type="ARBA" id="ARBA00006347"/>
    </source>
</evidence>
<dbReference type="AlphaFoldDB" id="A0AAV3A7Q3"/>
<keyword evidence="5 13" id="KW-0732">Signal</keyword>
<dbReference type="EMBL" id="DYDO01000008">
    <property type="protein sequence ID" value="DBA19237.1"/>
    <property type="molecule type" value="Genomic_DNA"/>
</dbReference>
<evidence type="ECO:0000256" key="1">
    <source>
        <dbReference type="ARBA" id="ARBA00001182"/>
    </source>
</evidence>
<dbReference type="FunFam" id="3.40.30.10:FF:000042">
    <property type="entry name" value="protein disulfide-isomerase A2"/>
    <property type="match status" value="1"/>
</dbReference>
<dbReference type="Pfam" id="PF00085">
    <property type="entry name" value="Thioredoxin"/>
    <property type="match status" value="2"/>
</dbReference>
<dbReference type="Proteomes" id="UP001181693">
    <property type="component" value="Unassembled WGS sequence"/>
</dbReference>
<dbReference type="GO" id="GO:0006457">
    <property type="term" value="P:protein folding"/>
    <property type="evidence" value="ECO:0007669"/>
    <property type="project" value="TreeGrafter"/>
</dbReference>
<comment type="subcellular location">
    <subcellularLocation>
        <location evidence="2">Endoplasmic reticulum lumen</location>
    </subcellularLocation>
</comment>
<accession>A0AAV3A7Q3</accession>
<feature type="disulfide bond" description="Redox-active" evidence="11">
    <location>
        <begin position="416"/>
        <end position="419"/>
    </location>
</feature>
<dbReference type="InterPro" id="IPR005792">
    <property type="entry name" value="Prot_disulphide_isomerase"/>
</dbReference>
<name>A0AAV3A7Q3_PYXAD</name>
<keyword evidence="8 11" id="KW-1015">Disulfide bond</keyword>
<evidence type="ECO:0000256" key="2">
    <source>
        <dbReference type="ARBA" id="ARBA00004319"/>
    </source>
</evidence>
<comment type="caution">
    <text evidence="15">The sequence shown here is derived from an EMBL/GenBank/DDBJ whole genome shotgun (WGS) entry which is preliminary data.</text>
</comment>
<dbReference type="CDD" id="cd02982">
    <property type="entry name" value="PDI_b'_family"/>
    <property type="match status" value="1"/>
</dbReference>
<dbReference type="InterPro" id="IPR036249">
    <property type="entry name" value="Thioredoxin-like_sf"/>
</dbReference>
<reference evidence="15" key="1">
    <citation type="thesis" date="2020" institute="ProQuest LLC" country="789 East Eisenhower Parkway, Ann Arbor, MI, USA">
        <title>Comparative Genomics and Chromosome Evolution.</title>
        <authorList>
            <person name="Mudd A.B."/>
        </authorList>
    </citation>
    <scope>NUCLEOTIDE SEQUENCE</scope>
    <source>
        <strain evidence="15">1538</strain>
        <tissue evidence="15">Blood</tissue>
    </source>
</reference>
<feature type="signal peptide" evidence="13">
    <location>
        <begin position="1"/>
        <end position="19"/>
    </location>
</feature>
<dbReference type="GO" id="GO:0005788">
    <property type="term" value="C:endoplasmic reticulum lumen"/>
    <property type="evidence" value="ECO:0007669"/>
    <property type="project" value="UniProtKB-SubCell"/>
</dbReference>
<evidence type="ECO:0000256" key="6">
    <source>
        <dbReference type="ARBA" id="ARBA00022737"/>
    </source>
</evidence>
<dbReference type="GO" id="GO:0034976">
    <property type="term" value="P:response to endoplasmic reticulum stress"/>
    <property type="evidence" value="ECO:0007669"/>
    <property type="project" value="TreeGrafter"/>
</dbReference>
<evidence type="ECO:0000256" key="7">
    <source>
        <dbReference type="ARBA" id="ARBA00022824"/>
    </source>
</evidence>
<evidence type="ECO:0000259" key="14">
    <source>
        <dbReference type="PROSITE" id="PS51352"/>
    </source>
</evidence>
<keyword evidence="7" id="KW-0256">Endoplasmic reticulum</keyword>
<evidence type="ECO:0000256" key="13">
    <source>
        <dbReference type="RuleBase" id="RU361130"/>
    </source>
</evidence>
<gene>
    <name evidence="15" type="ORF">GDO54_015101</name>
</gene>
<dbReference type="FunFam" id="3.40.30.10:FF:000027">
    <property type="entry name" value="protein disulfide-isomerase A2"/>
    <property type="match status" value="1"/>
</dbReference>
<evidence type="ECO:0000256" key="9">
    <source>
        <dbReference type="ARBA" id="ARBA00023235"/>
    </source>
</evidence>
<evidence type="ECO:0000313" key="15">
    <source>
        <dbReference type="EMBL" id="DBA19237.1"/>
    </source>
</evidence>
<comment type="catalytic activity">
    <reaction evidence="1 13">
        <text>Catalyzes the rearrangement of -S-S- bonds in proteins.</text>
        <dbReference type="EC" id="5.3.4.1"/>
    </reaction>
</comment>
<evidence type="ECO:0000256" key="4">
    <source>
        <dbReference type="ARBA" id="ARBA00012723"/>
    </source>
</evidence>
<feature type="domain" description="Thioredoxin" evidence="14">
    <location>
        <begin position="17"/>
        <end position="153"/>
    </location>
</feature>
<comment type="similarity">
    <text evidence="3 12">Belongs to the protein disulfide isomerase family.</text>
</comment>
<dbReference type="PROSITE" id="PS51352">
    <property type="entry name" value="THIOREDOXIN_2"/>
    <property type="match status" value="2"/>
</dbReference>
<evidence type="ECO:0000256" key="5">
    <source>
        <dbReference type="ARBA" id="ARBA00022729"/>
    </source>
</evidence>
<evidence type="ECO:0000256" key="10">
    <source>
        <dbReference type="ARBA" id="ARBA00023284"/>
    </source>
</evidence>
<dbReference type="CDD" id="cd02961">
    <property type="entry name" value="PDI_a_family"/>
    <property type="match status" value="1"/>
</dbReference>
<dbReference type="CDD" id="cd02995">
    <property type="entry name" value="PDI_a_PDI_a'_C"/>
    <property type="match status" value="1"/>
</dbReference>
<protein>
    <recommendedName>
        <fullName evidence="4 13">Protein disulfide-isomerase</fullName>
        <ecNumber evidence="4 13">5.3.4.1</ecNumber>
    </recommendedName>
</protein>
<dbReference type="NCBIfam" id="TIGR01126">
    <property type="entry name" value="pdi_dom"/>
    <property type="match status" value="1"/>
</dbReference>
<evidence type="ECO:0000256" key="12">
    <source>
        <dbReference type="RuleBase" id="RU004208"/>
    </source>
</evidence>
<organism evidence="15 16">
    <name type="scientific">Pyxicephalus adspersus</name>
    <name type="common">African bullfrog</name>
    <dbReference type="NCBI Taxonomy" id="30357"/>
    <lineage>
        <taxon>Eukaryota</taxon>
        <taxon>Metazoa</taxon>
        <taxon>Chordata</taxon>
        <taxon>Craniata</taxon>
        <taxon>Vertebrata</taxon>
        <taxon>Euteleostomi</taxon>
        <taxon>Amphibia</taxon>
        <taxon>Batrachia</taxon>
        <taxon>Anura</taxon>
        <taxon>Neobatrachia</taxon>
        <taxon>Ranoidea</taxon>
        <taxon>Pyxicephalidae</taxon>
        <taxon>Pyxicephalinae</taxon>
        <taxon>Pyxicephalus</taxon>
    </lineage>
</organism>
<dbReference type="Pfam" id="PF13848">
    <property type="entry name" value="Thioredoxin_6"/>
    <property type="match status" value="1"/>
</dbReference>
<dbReference type="PANTHER" id="PTHR18929:SF93">
    <property type="entry name" value="PROTEIN DISULFIDE-ISOMERASE A2"/>
    <property type="match status" value="1"/>
</dbReference>
<keyword evidence="10 11" id="KW-0676">Redox-active center</keyword>
<evidence type="ECO:0000256" key="8">
    <source>
        <dbReference type="ARBA" id="ARBA00023157"/>
    </source>
</evidence>
<dbReference type="FunFam" id="3.40.30.10:FF:000456">
    <property type="entry name" value="Protein disulfide-isomerase"/>
    <property type="match status" value="1"/>
</dbReference>
<dbReference type="InterPro" id="IPR013766">
    <property type="entry name" value="Thioredoxin_domain"/>
</dbReference>
<feature type="chain" id="PRO_5043085244" description="Protein disulfide-isomerase" evidence="13">
    <location>
        <begin position="20"/>
        <end position="529"/>
    </location>
</feature>
<proteinExistence type="inferred from homology"/>
<keyword evidence="6" id="KW-0677">Repeat</keyword>
<dbReference type="Gene3D" id="3.40.30.10">
    <property type="entry name" value="Glutaredoxin"/>
    <property type="match status" value="4"/>
</dbReference>
<dbReference type="InterPro" id="IPR005788">
    <property type="entry name" value="PDI_thioredoxin-like_dom"/>
</dbReference>
<dbReference type="PANTHER" id="PTHR18929">
    <property type="entry name" value="PROTEIN DISULFIDE ISOMERASE"/>
    <property type="match status" value="1"/>
</dbReference>
<dbReference type="PROSITE" id="PS00194">
    <property type="entry name" value="THIOREDOXIN_1"/>
    <property type="match status" value="1"/>
</dbReference>
<dbReference type="EC" id="5.3.4.1" evidence="4 13"/>